<dbReference type="InterPro" id="IPR019056">
    <property type="entry name" value="Phage_TAC_6"/>
</dbReference>
<comment type="caution">
    <text evidence="2">The sequence shown here is derived from an EMBL/GenBank/DDBJ whole genome shotgun (WGS) entry which is preliminary data.</text>
</comment>
<organism evidence="2 3">
    <name type="scientific">Mycoplana ramosa</name>
    <name type="common">Mycoplana bullata</name>
    <dbReference type="NCBI Taxonomy" id="40837"/>
    <lineage>
        <taxon>Bacteria</taxon>
        <taxon>Pseudomonadati</taxon>
        <taxon>Pseudomonadota</taxon>
        <taxon>Alphaproteobacteria</taxon>
        <taxon>Hyphomicrobiales</taxon>
        <taxon>Rhizobiaceae</taxon>
        <taxon>Mycoplana</taxon>
    </lineage>
</organism>
<dbReference type="EMBL" id="JBHTNF010000002">
    <property type="protein sequence ID" value="MFD1327621.1"/>
    <property type="molecule type" value="Genomic_DNA"/>
</dbReference>
<feature type="compositionally biased region" description="Polar residues" evidence="1">
    <location>
        <begin position="83"/>
        <end position="93"/>
    </location>
</feature>
<evidence type="ECO:0000313" key="2">
    <source>
        <dbReference type="EMBL" id="MFD1327621.1"/>
    </source>
</evidence>
<evidence type="ECO:0000313" key="3">
    <source>
        <dbReference type="Proteomes" id="UP001597173"/>
    </source>
</evidence>
<dbReference type="NCBIfam" id="TIGR02216">
    <property type="entry name" value="phage_TIGR02216"/>
    <property type="match status" value="1"/>
</dbReference>
<keyword evidence="3" id="KW-1185">Reference proteome</keyword>
<dbReference type="Proteomes" id="UP001597173">
    <property type="component" value="Unassembled WGS sequence"/>
</dbReference>
<dbReference type="InterPro" id="IPR011739">
    <property type="entry name" value="GTA_rcc01693"/>
</dbReference>
<accession>A0ABW3YUE0</accession>
<feature type="region of interest" description="Disordered" evidence="1">
    <location>
        <begin position="67"/>
        <end position="93"/>
    </location>
</feature>
<name>A0ABW3YUE0_MYCRA</name>
<dbReference type="RefSeq" id="WP_374835671.1">
    <property type="nucleotide sequence ID" value="NZ_JBHEEW010000001.1"/>
</dbReference>
<dbReference type="Pfam" id="PF09550">
    <property type="entry name" value="Phage_TAC_6"/>
    <property type="match status" value="1"/>
</dbReference>
<proteinExistence type="predicted"/>
<reference evidence="3" key="1">
    <citation type="journal article" date="2019" name="Int. J. Syst. Evol. Microbiol.">
        <title>The Global Catalogue of Microorganisms (GCM) 10K type strain sequencing project: providing services to taxonomists for standard genome sequencing and annotation.</title>
        <authorList>
            <consortium name="The Broad Institute Genomics Platform"/>
            <consortium name="The Broad Institute Genome Sequencing Center for Infectious Disease"/>
            <person name="Wu L."/>
            <person name="Ma J."/>
        </authorList>
    </citation>
    <scope>NUCLEOTIDE SEQUENCE [LARGE SCALE GENOMIC DNA]</scope>
    <source>
        <strain evidence="3">CCUG 55609</strain>
    </source>
</reference>
<evidence type="ECO:0000256" key="1">
    <source>
        <dbReference type="SAM" id="MobiDB-lite"/>
    </source>
</evidence>
<protein>
    <submittedName>
        <fullName evidence="2">Rcc01693 family protein</fullName>
    </submittedName>
</protein>
<gene>
    <name evidence="2" type="ORF">ACFQ33_06900</name>
</gene>
<sequence length="93" mass="10238">MSREAAGFPWEAVLHAGLCRMRLDPKVFWSMTPLEFAIAAGLGEHGGGAPDRRGLEALMQAFPDTRFQAANPRNEVDEDRPQHGTTSFQGAER</sequence>